<dbReference type="PRINTS" id="PR01573">
    <property type="entry name" value="SUPERTUBBY"/>
</dbReference>
<accession>A0AAD5SDA5</accession>
<dbReference type="SUPFAM" id="SSF54518">
    <property type="entry name" value="Tubby C-terminal domain-like"/>
    <property type="match status" value="1"/>
</dbReference>
<feature type="region of interest" description="Disordered" evidence="2">
    <location>
        <begin position="346"/>
        <end position="376"/>
    </location>
</feature>
<dbReference type="Proteomes" id="UP001212841">
    <property type="component" value="Unassembled WGS sequence"/>
</dbReference>
<feature type="domain" description="Tubby C-terminal" evidence="3">
    <location>
        <begin position="3"/>
        <end position="224"/>
    </location>
</feature>
<comment type="caution">
    <text evidence="4">The sequence shown here is derived from an EMBL/GenBank/DDBJ whole genome shotgun (WGS) entry which is preliminary data.</text>
</comment>
<dbReference type="AlphaFoldDB" id="A0AAD5SDA5"/>
<dbReference type="GO" id="GO:0005929">
    <property type="term" value="C:cilium"/>
    <property type="evidence" value="ECO:0007669"/>
    <property type="project" value="TreeGrafter"/>
</dbReference>
<evidence type="ECO:0000256" key="2">
    <source>
        <dbReference type="SAM" id="MobiDB-lite"/>
    </source>
</evidence>
<evidence type="ECO:0000256" key="1">
    <source>
        <dbReference type="ARBA" id="ARBA00007129"/>
    </source>
</evidence>
<keyword evidence="5" id="KW-1185">Reference proteome</keyword>
<dbReference type="Pfam" id="PF01167">
    <property type="entry name" value="Tub"/>
    <property type="match status" value="1"/>
</dbReference>
<dbReference type="PANTHER" id="PTHR16517">
    <property type="entry name" value="TUBBY-RELATED"/>
    <property type="match status" value="1"/>
</dbReference>
<dbReference type="InterPro" id="IPR000007">
    <property type="entry name" value="Tubby_C"/>
</dbReference>
<evidence type="ECO:0000259" key="3">
    <source>
        <dbReference type="Pfam" id="PF01167"/>
    </source>
</evidence>
<evidence type="ECO:0000313" key="4">
    <source>
        <dbReference type="EMBL" id="KAJ3050422.1"/>
    </source>
</evidence>
<gene>
    <name evidence="4" type="ORF">HK097_008618</name>
</gene>
<sequence>MDKLNPRYELYISNRLDEPDNTKEFVLSAKKKKQGQASQYSISTVRDFSVKDNEGVIGMVRGNFLGTAFVVYDTGTNPFKSKRKREKGVRKEYAAVIYEPNIMGFKGPRKMTILLPGMTRQGTRTDIEPLEQKDTLLERYRNQNDREILTVYNKAPQWNEETGSFVLNFNGRVTLASVKNFQVVHDNDLDYIILQFGRVSEDTFTIDFAYPMSPLQAFGIALTRYGEAVLFRGAGSSLCLCGSKVDDQLEFMKRFLKADHLSELLSLSLGNTYPGLDHMHCMKSLKEHVKTLTPHRVNMSGKQSKGKEDWQSIPNSYIDKSYGGTHQFMGSYGLKPTPDGYQEAKEIRDAFKEESWKSGEYQADQANQGGSGKNKK</sequence>
<evidence type="ECO:0000313" key="5">
    <source>
        <dbReference type="Proteomes" id="UP001212841"/>
    </source>
</evidence>
<dbReference type="Gene3D" id="3.20.90.10">
    <property type="entry name" value="Tubby Protein, Chain A"/>
    <property type="match status" value="1"/>
</dbReference>
<dbReference type="GO" id="GO:0061512">
    <property type="term" value="P:protein localization to cilium"/>
    <property type="evidence" value="ECO:0007669"/>
    <property type="project" value="TreeGrafter"/>
</dbReference>
<comment type="similarity">
    <text evidence="1">Belongs to the TUB family.</text>
</comment>
<proteinExistence type="inferred from homology"/>
<name>A0AAD5SDA5_9FUNG</name>
<organism evidence="4 5">
    <name type="scientific">Rhizophlyctis rosea</name>
    <dbReference type="NCBI Taxonomy" id="64517"/>
    <lineage>
        <taxon>Eukaryota</taxon>
        <taxon>Fungi</taxon>
        <taxon>Fungi incertae sedis</taxon>
        <taxon>Chytridiomycota</taxon>
        <taxon>Chytridiomycota incertae sedis</taxon>
        <taxon>Chytridiomycetes</taxon>
        <taxon>Rhizophlyctidales</taxon>
        <taxon>Rhizophlyctidaceae</taxon>
        <taxon>Rhizophlyctis</taxon>
    </lineage>
</organism>
<dbReference type="InterPro" id="IPR025659">
    <property type="entry name" value="Tubby-like_C"/>
</dbReference>
<dbReference type="PANTHER" id="PTHR16517:SF7">
    <property type="entry name" value="PROTEIN KING TUBBY"/>
    <property type="match status" value="1"/>
</dbReference>
<feature type="compositionally biased region" description="Basic and acidic residues" evidence="2">
    <location>
        <begin position="346"/>
        <end position="357"/>
    </location>
</feature>
<dbReference type="EMBL" id="JADGJD010000515">
    <property type="protein sequence ID" value="KAJ3050422.1"/>
    <property type="molecule type" value="Genomic_DNA"/>
</dbReference>
<protein>
    <recommendedName>
        <fullName evidence="3">Tubby C-terminal domain-containing protein</fullName>
    </recommendedName>
</protein>
<reference evidence="4" key="1">
    <citation type="submission" date="2020-05" db="EMBL/GenBank/DDBJ databases">
        <title>Phylogenomic resolution of chytrid fungi.</title>
        <authorList>
            <person name="Stajich J.E."/>
            <person name="Amses K."/>
            <person name="Simmons R."/>
            <person name="Seto K."/>
            <person name="Myers J."/>
            <person name="Bonds A."/>
            <person name="Quandt C.A."/>
            <person name="Barry K."/>
            <person name="Liu P."/>
            <person name="Grigoriev I."/>
            <person name="Longcore J.E."/>
            <person name="James T.Y."/>
        </authorList>
    </citation>
    <scope>NUCLEOTIDE SEQUENCE</scope>
    <source>
        <strain evidence="4">JEL0318</strain>
    </source>
</reference>